<name>A0A8S1GQW2_9PELO</name>
<dbReference type="EMBL" id="CAJGYM010000002">
    <property type="protein sequence ID" value="CAD6185033.1"/>
    <property type="molecule type" value="Genomic_DNA"/>
</dbReference>
<feature type="chain" id="PRO_5035744621" evidence="1">
    <location>
        <begin position="21"/>
        <end position="192"/>
    </location>
</feature>
<keyword evidence="3" id="KW-1185">Reference proteome</keyword>
<keyword evidence="1" id="KW-0732">Signal</keyword>
<reference evidence="2" key="1">
    <citation type="submission" date="2020-10" db="EMBL/GenBank/DDBJ databases">
        <authorList>
            <person name="Kikuchi T."/>
        </authorList>
    </citation>
    <scope>NUCLEOTIDE SEQUENCE</scope>
    <source>
        <strain evidence="2">NKZ352</strain>
    </source>
</reference>
<accession>A0A8S1GQW2</accession>
<sequence length="192" mass="20613">MSLSTLNAILILLTLRGTSGECVDSLPSCSALQPICMGSVIIYQLKALASLADQVANSTALPALENKLPLLNNDVPLVSSSNGGATTQKTDSIEQKLIDSLPLLQESLPLIRESLPLIRESLPLIRQYLDPLFESDKSTCQQKATCKSCRDCPQLRQQLVSFVEALCPATCKVCDNTETIVMAASDLASAYV</sequence>
<organism evidence="2 3">
    <name type="scientific">Caenorhabditis auriculariae</name>
    <dbReference type="NCBI Taxonomy" id="2777116"/>
    <lineage>
        <taxon>Eukaryota</taxon>
        <taxon>Metazoa</taxon>
        <taxon>Ecdysozoa</taxon>
        <taxon>Nematoda</taxon>
        <taxon>Chromadorea</taxon>
        <taxon>Rhabditida</taxon>
        <taxon>Rhabditina</taxon>
        <taxon>Rhabditomorpha</taxon>
        <taxon>Rhabditoidea</taxon>
        <taxon>Rhabditidae</taxon>
        <taxon>Peloderinae</taxon>
        <taxon>Caenorhabditis</taxon>
    </lineage>
</organism>
<dbReference type="AlphaFoldDB" id="A0A8S1GQW2"/>
<evidence type="ECO:0000313" key="3">
    <source>
        <dbReference type="Proteomes" id="UP000835052"/>
    </source>
</evidence>
<comment type="caution">
    <text evidence="2">The sequence shown here is derived from an EMBL/GenBank/DDBJ whole genome shotgun (WGS) entry which is preliminary data.</text>
</comment>
<evidence type="ECO:0000256" key="1">
    <source>
        <dbReference type="SAM" id="SignalP"/>
    </source>
</evidence>
<feature type="signal peptide" evidence="1">
    <location>
        <begin position="1"/>
        <end position="20"/>
    </location>
</feature>
<evidence type="ECO:0000313" key="2">
    <source>
        <dbReference type="EMBL" id="CAD6185033.1"/>
    </source>
</evidence>
<dbReference type="Proteomes" id="UP000835052">
    <property type="component" value="Unassembled WGS sequence"/>
</dbReference>
<proteinExistence type="predicted"/>
<gene>
    <name evidence="2" type="ORF">CAUJ_LOCUS952</name>
</gene>
<protein>
    <submittedName>
        <fullName evidence="2">Uncharacterized protein</fullName>
    </submittedName>
</protein>
<dbReference type="OrthoDB" id="5814880at2759"/>